<dbReference type="InterPro" id="IPR036048">
    <property type="entry name" value="Interleukin_8-like_sf"/>
</dbReference>
<reference evidence="8" key="3">
    <citation type="journal article" date="2005" name="Dev. Comp. Immunol.">
        <title>Analysis of a catfish gene resembling interleukin-8: cDNA cloning, gene structure, and expression after infection with Edwardsiella ictaluri.</title>
        <authorList>
            <person name="Chen L."/>
            <person name="He C."/>
            <person name="Baoprasertkul P."/>
            <person name="Xu P."/>
            <person name="Li P."/>
            <person name="Serapion J."/>
            <person name="Waldbieser G."/>
            <person name="Wolters W."/>
            <person name="Liu Z."/>
        </authorList>
    </citation>
    <scope>NUCLEOTIDE SEQUENCE</scope>
</reference>
<evidence type="ECO:0000259" key="7">
    <source>
        <dbReference type="SMART" id="SM00199"/>
    </source>
</evidence>
<dbReference type="AlphaFoldDB" id="Q8AUT7"/>
<dbReference type="GO" id="GO:0005615">
    <property type="term" value="C:extracellular space"/>
    <property type="evidence" value="ECO:0007669"/>
    <property type="project" value="UniProtKB-KW"/>
</dbReference>
<dbReference type="InterPro" id="IPR033899">
    <property type="entry name" value="CXC_Chemokine_domain"/>
</dbReference>
<name>Q8AUT7_ICTPU</name>
<evidence type="ECO:0000256" key="5">
    <source>
        <dbReference type="SAM" id="MobiDB-lite"/>
    </source>
</evidence>
<feature type="domain" description="Chemokine interleukin-8-like" evidence="7">
    <location>
        <begin position="32"/>
        <end position="95"/>
    </location>
</feature>
<protein>
    <submittedName>
        <fullName evidence="8 9">Interleukin-8</fullName>
    </submittedName>
</protein>
<accession>Q8AUT7</accession>
<dbReference type="Gene3D" id="2.40.50.40">
    <property type="match status" value="1"/>
</dbReference>
<evidence type="ECO:0000256" key="2">
    <source>
        <dbReference type="ARBA" id="ARBA00010665"/>
    </source>
</evidence>
<evidence type="ECO:0000256" key="4">
    <source>
        <dbReference type="ARBA" id="ARBA00022525"/>
    </source>
</evidence>
<keyword evidence="4" id="KW-0964">Secreted</keyword>
<dbReference type="GO" id="GO:0006952">
    <property type="term" value="P:defense response"/>
    <property type="evidence" value="ECO:0007669"/>
    <property type="project" value="InterPro"/>
</dbReference>
<reference evidence="9" key="1">
    <citation type="submission" date="2002-08" db="EMBL/GenBank/DDBJ databases">
        <title>Multiple alternative splicing and polyadenylation of the interleukin-8 gene of channel catfish (Ictalurus punctatus).</title>
        <authorList>
            <person name="Liu Z.J."/>
            <person name="He C."/>
            <person name="Serapion J."/>
            <person name="Li P."/>
            <person name="Waldbieser G."/>
            <person name="Wolters W."/>
        </authorList>
    </citation>
    <scope>NUCLEOTIDE SEQUENCE</scope>
</reference>
<dbReference type="SMART" id="SM00199">
    <property type="entry name" value="SCY"/>
    <property type="match status" value="1"/>
</dbReference>
<dbReference type="GO" id="GO:0006955">
    <property type="term" value="P:immune response"/>
    <property type="evidence" value="ECO:0007669"/>
    <property type="project" value="InterPro"/>
</dbReference>
<dbReference type="PANTHER" id="PTHR12015">
    <property type="entry name" value="SMALL INDUCIBLE CYTOKINE A"/>
    <property type="match status" value="1"/>
</dbReference>
<keyword evidence="3" id="KW-0202">Cytokine</keyword>
<dbReference type="CDD" id="cd00273">
    <property type="entry name" value="Chemokine_CXC"/>
    <property type="match status" value="1"/>
</dbReference>
<evidence type="ECO:0000256" key="3">
    <source>
        <dbReference type="ARBA" id="ARBA00022514"/>
    </source>
</evidence>
<dbReference type="SUPFAM" id="SSF54117">
    <property type="entry name" value="Interleukin 8-like chemokines"/>
    <property type="match status" value="1"/>
</dbReference>
<comment type="similarity">
    <text evidence="2">Belongs to the intercrine alpha (chemokine CxC) family.</text>
</comment>
<dbReference type="Pfam" id="PF00048">
    <property type="entry name" value="IL8"/>
    <property type="match status" value="1"/>
</dbReference>
<comment type="subcellular location">
    <subcellularLocation>
        <location evidence="1">Secreted</location>
    </subcellularLocation>
</comment>
<evidence type="ECO:0000313" key="8">
    <source>
        <dbReference type="EMBL" id="AAN41454.1"/>
    </source>
</evidence>
<dbReference type="EMBL" id="AY145142">
    <property type="protein sequence ID" value="AAN60105.1"/>
    <property type="molecule type" value="Genomic_DNA"/>
</dbReference>
<sequence>MKAATLTVLPLIIFALTAILCEVSAGWGEGKAERCFCQKKALEKVRPALVKKFEVFPPSASCSNTEIILSLKQGMKVCLDPEGNQGQKVLTGQKLKIKSKGRRGKKQKKIKQQN</sequence>
<evidence type="ECO:0000256" key="6">
    <source>
        <dbReference type="SAM" id="SignalP"/>
    </source>
</evidence>
<reference evidence="8" key="2">
    <citation type="submission" date="2002-08" db="EMBL/GenBank/DDBJ databases">
        <authorList>
            <person name="Liu Z.J."/>
        </authorList>
    </citation>
    <scope>NUCLEOTIDE SEQUENCE</scope>
</reference>
<feature type="signal peptide" evidence="6">
    <location>
        <begin position="1"/>
        <end position="25"/>
    </location>
</feature>
<dbReference type="InterPro" id="IPR039809">
    <property type="entry name" value="Chemokine_b/g/d"/>
</dbReference>
<proteinExistence type="evidence at transcript level"/>
<evidence type="ECO:0000256" key="1">
    <source>
        <dbReference type="ARBA" id="ARBA00004613"/>
    </source>
</evidence>
<feature type="region of interest" description="Disordered" evidence="5">
    <location>
        <begin position="95"/>
        <end position="114"/>
    </location>
</feature>
<dbReference type="PRINTS" id="PR00437">
    <property type="entry name" value="SMALLCYTKCXC"/>
</dbReference>
<dbReference type="PANTHER" id="PTHR12015:SF210">
    <property type="entry name" value="C-X-C MOTIF CHEMOKINE 9"/>
    <property type="match status" value="1"/>
</dbReference>
<feature type="chain" id="PRO_5007712835" evidence="6">
    <location>
        <begin position="26"/>
        <end position="114"/>
    </location>
</feature>
<evidence type="ECO:0000313" key="9">
    <source>
        <dbReference type="EMBL" id="AAN60105.1"/>
    </source>
</evidence>
<dbReference type="InterPro" id="IPR001811">
    <property type="entry name" value="Chemokine_IL8-like_dom"/>
</dbReference>
<dbReference type="GO" id="GO:0008009">
    <property type="term" value="F:chemokine activity"/>
    <property type="evidence" value="ECO:0007669"/>
    <property type="project" value="InterPro"/>
</dbReference>
<dbReference type="PRINTS" id="PR00436">
    <property type="entry name" value="INTERLEUKIN8"/>
</dbReference>
<organism evidence="8">
    <name type="scientific">Ictalurus punctatus</name>
    <name type="common">Channel catfish</name>
    <name type="synonym">Silurus punctatus</name>
    <dbReference type="NCBI Taxonomy" id="7998"/>
    <lineage>
        <taxon>Eukaryota</taxon>
        <taxon>Metazoa</taxon>
        <taxon>Chordata</taxon>
        <taxon>Craniata</taxon>
        <taxon>Vertebrata</taxon>
        <taxon>Euteleostomi</taxon>
        <taxon>Actinopterygii</taxon>
        <taxon>Neopterygii</taxon>
        <taxon>Teleostei</taxon>
        <taxon>Ostariophysi</taxon>
        <taxon>Siluriformes</taxon>
        <taxon>Ictaluridae</taxon>
        <taxon>Ictalurus</taxon>
    </lineage>
</organism>
<dbReference type="InterPro" id="IPR001089">
    <property type="entry name" value="Chemokine_CXC"/>
</dbReference>
<dbReference type="EMBL" id="AY140803">
    <property type="protein sequence ID" value="AAN41454.1"/>
    <property type="molecule type" value="mRNA"/>
</dbReference>
<keyword evidence="6" id="KW-0732">Signal</keyword>